<protein>
    <recommendedName>
        <fullName evidence="4">Tetratricopeptide repeat protein</fullName>
    </recommendedName>
</protein>
<reference evidence="2 3" key="1">
    <citation type="submission" date="2022-01" db="EMBL/GenBank/DDBJ databases">
        <title>Identification and Characterization of Corynebacterium sp.</title>
        <authorList>
            <person name="Luo Q."/>
            <person name="Qu P."/>
            <person name="Chen Q."/>
        </authorList>
    </citation>
    <scope>NUCLEOTIDE SEQUENCE [LARGE SCALE GENOMIC DNA]</scope>
    <source>
        <strain evidence="2 3">MC-12</strain>
    </source>
</reference>
<dbReference type="GeneID" id="92727835"/>
<name>A0ABS9HJK9_9CORY</name>
<proteinExistence type="predicted"/>
<evidence type="ECO:0000256" key="1">
    <source>
        <dbReference type="SAM" id="MobiDB-lite"/>
    </source>
</evidence>
<accession>A0ABS9HJK9</accession>
<evidence type="ECO:0008006" key="4">
    <source>
        <dbReference type="Google" id="ProtNLM"/>
    </source>
</evidence>
<organism evidence="2 3">
    <name type="scientific">Corynebacterium parakroppenstedtii</name>
    <dbReference type="NCBI Taxonomy" id="2828363"/>
    <lineage>
        <taxon>Bacteria</taxon>
        <taxon>Bacillati</taxon>
        <taxon>Actinomycetota</taxon>
        <taxon>Actinomycetes</taxon>
        <taxon>Mycobacteriales</taxon>
        <taxon>Corynebacteriaceae</taxon>
        <taxon>Corynebacterium</taxon>
    </lineage>
</organism>
<dbReference type="Proteomes" id="UP001200604">
    <property type="component" value="Unassembled WGS sequence"/>
</dbReference>
<dbReference type="EMBL" id="JAKJKU010000001">
    <property type="protein sequence ID" value="MCF6773038.1"/>
    <property type="molecule type" value="Genomic_DNA"/>
</dbReference>
<gene>
    <name evidence="2" type="ORF">L3H44_01200</name>
</gene>
<evidence type="ECO:0000313" key="2">
    <source>
        <dbReference type="EMBL" id="MCF6773038.1"/>
    </source>
</evidence>
<feature type="region of interest" description="Disordered" evidence="1">
    <location>
        <begin position="24"/>
        <end position="62"/>
    </location>
</feature>
<dbReference type="RefSeq" id="WP_231725312.1">
    <property type="nucleotide sequence ID" value="NZ_JAFFSY010000001.1"/>
</dbReference>
<evidence type="ECO:0000313" key="3">
    <source>
        <dbReference type="Proteomes" id="UP001200604"/>
    </source>
</evidence>
<keyword evidence="3" id="KW-1185">Reference proteome</keyword>
<comment type="caution">
    <text evidence="2">The sequence shown here is derived from an EMBL/GenBank/DDBJ whole genome shotgun (WGS) entry which is preliminary data.</text>
</comment>
<sequence length="62" mass="6650">MTSQAYVGLAEALSQEGKLRDAEKAYKNAQENISPEDPRGSARATKITGALANLSDRNEGKQ</sequence>